<sequence>MASHVGKVRANNEDSIGWKGTLLVLADGMGGHRAGEVASALVVEKVLALDTTTPDFKTALTTTLNLANQALLNYADEHQECKGMGTTVVVVQVGADQIKVAHIGDSRAYLWRAGQCTQLTSDHSLVAELVRNGGITEEEAKNHPQRNILTRALGTAGPVEPEYREFAVQAGDRLLLCSDGLTVMLSNAEICEYLGGDASPQEVADRLVAAANERGGIDNISAIVAFL</sequence>
<dbReference type="PANTHER" id="PTHR47992">
    <property type="entry name" value="PROTEIN PHOSPHATASE"/>
    <property type="match status" value="1"/>
</dbReference>
<dbReference type="GO" id="GO:0004722">
    <property type="term" value="F:protein serine/threonine phosphatase activity"/>
    <property type="evidence" value="ECO:0007669"/>
    <property type="project" value="InterPro"/>
</dbReference>
<dbReference type="Proteomes" id="UP000657177">
    <property type="component" value="Unassembled WGS sequence"/>
</dbReference>
<accession>A0A8J6HY68</accession>
<dbReference type="EMBL" id="JAAKDE010000001">
    <property type="protein sequence ID" value="MBA2132045.1"/>
    <property type="molecule type" value="Genomic_DNA"/>
</dbReference>
<dbReference type="SMART" id="SM00331">
    <property type="entry name" value="PP2C_SIG"/>
    <property type="match status" value="1"/>
</dbReference>
<feature type="domain" description="PPM-type phosphatase" evidence="1">
    <location>
        <begin position="1"/>
        <end position="227"/>
    </location>
</feature>
<dbReference type="NCBIfam" id="NF033484">
    <property type="entry name" value="Stp1_PP2C_phos"/>
    <property type="match status" value="1"/>
</dbReference>
<dbReference type="AlphaFoldDB" id="A0A8J6HY68"/>
<dbReference type="CDD" id="cd00143">
    <property type="entry name" value="PP2Cc"/>
    <property type="match status" value="1"/>
</dbReference>
<dbReference type="Gene3D" id="3.60.40.10">
    <property type="entry name" value="PPM-type phosphatase domain"/>
    <property type="match status" value="1"/>
</dbReference>
<dbReference type="PROSITE" id="PS51746">
    <property type="entry name" value="PPM_2"/>
    <property type="match status" value="1"/>
</dbReference>
<dbReference type="SUPFAM" id="SSF81606">
    <property type="entry name" value="PP2C-like"/>
    <property type="match status" value="1"/>
</dbReference>
<keyword evidence="3" id="KW-1185">Reference proteome</keyword>
<dbReference type="InterPro" id="IPR001932">
    <property type="entry name" value="PPM-type_phosphatase-like_dom"/>
</dbReference>
<evidence type="ECO:0000313" key="3">
    <source>
        <dbReference type="Proteomes" id="UP000657177"/>
    </source>
</evidence>
<evidence type="ECO:0000313" key="2">
    <source>
        <dbReference type="EMBL" id="MBA2132045.1"/>
    </source>
</evidence>
<dbReference type="Pfam" id="PF13672">
    <property type="entry name" value="PP2C_2"/>
    <property type="match status" value="1"/>
</dbReference>
<reference evidence="2" key="1">
    <citation type="submission" date="2020-06" db="EMBL/GenBank/DDBJ databases">
        <title>Novel chitinolytic bacterium.</title>
        <authorList>
            <person name="Ungkulpasvich U."/>
            <person name="Kosugi A."/>
            <person name="Uke A."/>
        </authorList>
    </citation>
    <scope>NUCLEOTIDE SEQUENCE</scope>
    <source>
        <strain evidence="2">UUS1-1</strain>
    </source>
</reference>
<proteinExistence type="predicted"/>
<dbReference type="InterPro" id="IPR036457">
    <property type="entry name" value="PPM-type-like_dom_sf"/>
</dbReference>
<evidence type="ECO:0000259" key="1">
    <source>
        <dbReference type="PROSITE" id="PS51746"/>
    </source>
</evidence>
<comment type="caution">
    <text evidence="2">The sequence shown here is derived from an EMBL/GenBank/DDBJ whole genome shotgun (WGS) entry which is preliminary data.</text>
</comment>
<dbReference type="InterPro" id="IPR015655">
    <property type="entry name" value="PP2C"/>
</dbReference>
<gene>
    <name evidence="2" type="ORF">G5B42_00505</name>
</gene>
<dbReference type="SMART" id="SM00332">
    <property type="entry name" value="PP2Cc"/>
    <property type="match status" value="1"/>
</dbReference>
<protein>
    <submittedName>
        <fullName evidence="2">Stp1/IreP family PP2C-type Ser/Thr phosphatase</fullName>
    </submittedName>
</protein>
<name>A0A8J6HY68_9FIRM</name>
<organism evidence="2 3">
    <name type="scientific">Capillibacterium thermochitinicola</name>
    <dbReference type="NCBI Taxonomy" id="2699427"/>
    <lineage>
        <taxon>Bacteria</taxon>
        <taxon>Bacillati</taxon>
        <taxon>Bacillota</taxon>
        <taxon>Capillibacterium</taxon>
    </lineage>
</organism>